<feature type="domain" description="Alanine racemase C-terminal" evidence="8">
    <location>
        <begin position="698"/>
        <end position="822"/>
    </location>
</feature>
<keyword evidence="3 5" id="KW-0663">Pyridoxal phosphate</keyword>
<evidence type="ECO:0000256" key="3">
    <source>
        <dbReference type="ARBA" id="ARBA00022898"/>
    </source>
</evidence>
<organism evidence="9 10">
    <name type="scientific">Cyclobacterium qasimii</name>
    <dbReference type="NCBI Taxonomy" id="1350429"/>
    <lineage>
        <taxon>Bacteria</taxon>
        <taxon>Pseudomonadati</taxon>
        <taxon>Bacteroidota</taxon>
        <taxon>Cytophagia</taxon>
        <taxon>Cytophagales</taxon>
        <taxon>Cyclobacteriaceae</taxon>
        <taxon>Cyclobacterium</taxon>
    </lineage>
</organism>
<dbReference type="Gene3D" id="3.20.20.10">
    <property type="entry name" value="Alanine racemase"/>
    <property type="match status" value="1"/>
</dbReference>
<dbReference type="InterPro" id="IPR000821">
    <property type="entry name" value="Ala_racemase"/>
</dbReference>
<dbReference type="InterPro" id="IPR036565">
    <property type="entry name" value="Mur-like_cat_sf"/>
</dbReference>
<dbReference type="InterPro" id="IPR013221">
    <property type="entry name" value="Mur_ligase_cen"/>
</dbReference>
<dbReference type="EC" id="5.1.1.1" evidence="5"/>
<dbReference type="InterPro" id="IPR001608">
    <property type="entry name" value="Ala_racemase_N"/>
</dbReference>
<dbReference type="UniPathway" id="UPA00042">
    <property type="reaction ID" value="UER00497"/>
</dbReference>
<dbReference type="Proteomes" id="UP000321301">
    <property type="component" value="Unassembled WGS sequence"/>
</dbReference>
<evidence type="ECO:0000256" key="6">
    <source>
        <dbReference type="PIRSR" id="PIRSR600821-50"/>
    </source>
</evidence>
<dbReference type="Gene3D" id="3.40.1390.10">
    <property type="entry name" value="MurE/MurF, N-terminal domain"/>
    <property type="match status" value="1"/>
</dbReference>
<dbReference type="PANTHER" id="PTHR30511">
    <property type="entry name" value="ALANINE RACEMASE"/>
    <property type="match status" value="1"/>
</dbReference>
<comment type="function">
    <text evidence="5">Catalyzes the interconversion of L-alanine and D-alanine. May also act on other amino acids.</text>
</comment>
<dbReference type="InterPro" id="IPR029066">
    <property type="entry name" value="PLP-binding_barrel"/>
</dbReference>
<dbReference type="GO" id="GO:0030170">
    <property type="term" value="F:pyridoxal phosphate binding"/>
    <property type="evidence" value="ECO:0007669"/>
    <property type="project" value="UniProtKB-UniRule"/>
</dbReference>
<gene>
    <name evidence="9" type="primary">mur</name>
    <name evidence="9" type="synonym">alr</name>
    <name evidence="9" type="ORF">CQA01_17660</name>
</gene>
<dbReference type="NCBIfam" id="NF008897">
    <property type="entry name" value="PRK11930.1"/>
    <property type="match status" value="1"/>
</dbReference>
<name>A0A512CAJ5_9BACT</name>
<comment type="cofactor">
    <cofactor evidence="2 5 6">
        <name>pyridoxal 5'-phosphate</name>
        <dbReference type="ChEBI" id="CHEBI:597326"/>
    </cofactor>
</comment>
<dbReference type="Pfam" id="PF08245">
    <property type="entry name" value="Mur_ligase_M"/>
    <property type="match status" value="1"/>
</dbReference>
<proteinExistence type="inferred from homology"/>
<keyword evidence="4 5" id="KW-0413">Isomerase</keyword>
<dbReference type="CDD" id="cd00430">
    <property type="entry name" value="PLPDE_III_AR"/>
    <property type="match status" value="1"/>
</dbReference>
<dbReference type="GO" id="GO:0005829">
    <property type="term" value="C:cytosol"/>
    <property type="evidence" value="ECO:0007669"/>
    <property type="project" value="TreeGrafter"/>
</dbReference>
<dbReference type="RefSeq" id="WP_244948086.1">
    <property type="nucleotide sequence ID" value="NZ_BJYV01000006.1"/>
</dbReference>
<keyword evidence="9" id="KW-0436">Ligase</keyword>
<sequence length="824" mass="91444">MMQAINFPLFASKFAKHFTNNSDNIMLLNVVIDSRKIQSGNNTLFVALDGSRYAGWEFASDAYDKGVRNFILPANCPTSLIKSLEDSNVLLSTSPLKDLQQLAQLNRENFKGPVIGITGSNGKTIVKEWLAQILSAKYNLWKNPKSYNSQIGVALSALGISQQHQVAILEAGISAPDEMAALTQIIQPQLGIFTNIGSAHDEHFEDTRAKIEEKCKLFQSAKYLIYRKDQTQVGQYLEENFDPSVLISWSDKAGADYILSVKRHNNGSKIYLIGKDFQTYTFLTSFRDQASLENIRHVITAALSLGMKPEIIQQGLKLLHAVDMRLTLKSGSKGCKLIDDSYNNDLAGLELALEFMSQQITASGRKILILSEMQQEGKEEVVFQKIAWLLKHYSIDLFVGVGKGFADFKHLFPAESDFYESTDMILRNLEALSLSNDLVLIKGARAYGFERVVQKLEALAHETILEINLNSLRHNFIHYRQKIKPGTKIMVMVKAFAYGGGAAEIANYLQEIGADYLSVAYTDEGVFLRNNGITLPIMVMNPGSYHLELLQEHALEPVVYNLNQLKSLSNAMDSNSGLLSVHLELDTGMRRLGMSDQELDEAISILQQCSNLKVAGIFTHLAGADEAVHKDFTLSQISSFESSSNRIIQETGCKPIRHCLNSAGIIRYPEFAFDMVRLGIGLYGIEVNQLEQDKLQPAMTLKTVVSQVRTLQKGETIGYGRKGEMKNDGEVATLAIGYADGYDRRFSNGKATVLIKGQMAPIIGNVCMDMCMADVTGLNVFEGDEAILFGARPSIMDLAAKIETIPYELLTGIGPRVKRQYILD</sequence>
<dbReference type="GO" id="GO:0008784">
    <property type="term" value="F:alanine racemase activity"/>
    <property type="evidence" value="ECO:0007669"/>
    <property type="project" value="UniProtKB-UniRule"/>
</dbReference>
<dbReference type="GO" id="GO:0005524">
    <property type="term" value="F:ATP binding"/>
    <property type="evidence" value="ECO:0007669"/>
    <property type="project" value="InterPro"/>
</dbReference>
<evidence type="ECO:0000259" key="8">
    <source>
        <dbReference type="SMART" id="SM01005"/>
    </source>
</evidence>
<dbReference type="PRINTS" id="PR00992">
    <property type="entry name" value="ALARACEMASE"/>
</dbReference>
<dbReference type="SUPFAM" id="SSF53244">
    <property type="entry name" value="MurD-like peptide ligases, peptide-binding domain"/>
    <property type="match status" value="1"/>
</dbReference>
<dbReference type="EMBL" id="BJYV01000006">
    <property type="protein sequence ID" value="GEO21232.1"/>
    <property type="molecule type" value="Genomic_DNA"/>
</dbReference>
<dbReference type="GO" id="GO:0030632">
    <property type="term" value="P:D-alanine biosynthetic process"/>
    <property type="evidence" value="ECO:0007669"/>
    <property type="project" value="UniProtKB-UniRule"/>
</dbReference>
<evidence type="ECO:0000256" key="5">
    <source>
        <dbReference type="HAMAP-Rule" id="MF_01201"/>
    </source>
</evidence>
<feature type="active site" description="Proton acceptor; specific for L-alanine" evidence="5">
    <location>
        <position position="719"/>
    </location>
</feature>
<dbReference type="HAMAP" id="MF_01201">
    <property type="entry name" value="Ala_racemase"/>
    <property type="match status" value="1"/>
</dbReference>
<comment type="pathway">
    <text evidence="5">Amino-acid biosynthesis; D-alanine biosynthesis; D-alanine from L-alanine: step 1/1.</text>
</comment>
<dbReference type="SUPFAM" id="SSF63418">
    <property type="entry name" value="MurE/MurF N-terminal domain"/>
    <property type="match status" value="1"/>
</dbReference>
<dbReference type="InterPro" id="IPR035911">
    <property type="entry name" value="MurE/MurF_N"/>
</dbReference>
<comment type="similarity">
    <text evidence="5">Belongs to the alanine racemase family.</text>
</comment>
<dbReference type="SUPFAM" id="SSF51419">
    <property type="entry name" value="PLP-binding barrel"/>
    <property type="match status" value="1"/>
</dbReference>
<keyword evidence="10" id="KW-1185">Reference proteome</keyword>
<dbReference type="FunFam" id="3.20.20.10:FF:000002">
    <property type="entry name" value="Alanine racemase"/>
    <property type="match status" value="1"/>
</dbReference>
<protein>
    <recommendedName>
        <fullName evidence="5">Alanine racemase</fullName>
        <ecNumber evidence="5">5.1.1.1</ecNumber>
    </recommendedName>
</protein>
<dbReference type="InterPro" id="IPR011079">
    <property type="entry name" value="Ala_racemase_C"/>
</dbReference>
<dbReference type="SUPFAM" id="SSF53623">
    <property type="entry name" value="MurD-like peptide ligases, catalytic domain"/>
    <property type="match status" value="1"/>
</dbReference>
<dbReference type="SUPFAM" id="SSF50621">
    <property type="entry name" value="Alanine racemase C-terminal domain-like"/>
    <property type="match status" value="1"/>
</dbReference>
<feature type="active site" description="Proton acceptor; specific for D-alanine" evidence="5">
    <location>
        <position position="494"/>
    </location>
</feature>
<evidence type="ECO:0000256" key="7">
    <source>
        <dbReference type="PIRSR" id="PIRSR600821-52"/>
    </source>
</evidence>
<dbReference type="GO" id="GO:0016881">
    <property type="term" value="F:acid-amino acid ligase activity"/>
    <property type="evidence" value="ECO:0007669"/>
    <property type="project" value="InterPro"/>
</dbReference>
<evidence type="ECO:0000256" key="2">
    <source>
        <dbReference type="ARBA" id="ARBA00001933"/>
    </source>
</evidence>
<dbReference type="InterPro" id="IPR036615">
    <property type="entry name" value="Mur_ligase_C_dom_sf"/>
</dbReference>
<dbReference type="PANTHER" id="PTHR30511:SF0">
    <property type="entry name" value="ALANINE RACEMASE, CATABOLIC-RELATED"/>
    <property type="match status" value="1"/>
</dbReference>
<dbReference type="Gene3D" id="3.40.1190.10">
    <property type="entry name" value="Mur-like, catalytic domain"/>
    <property type="match status" value="1"/>
</dbReference>
<evidence type="ECO:0000256" key="4">
    <source>
        <dbReference type="ARBA" id="ARBA00023235"/>
    </source>
</evidence>
<dbReference type="NCBIfam" id="TIGR00492">
    <property type="entry name" value="alr"/>
    <property type="match status" value="1"/>
</dbReference>
<feature type="modified residue" description="N6-(pyridoxal phosphate)lysine" evidence="5 6">
    <location>
        <position position="494"/>
    </location>
</feature>
<dbReference type="Gene3D" id="2.40.37.10">
    <property type="entry name" value="Lyase, Ornithine Decarboxylase, Chain A, domain 1"/>
    <property type="match status" value="1"/>
</dbReference>
<comment type="catalytic activity">
    <reaction evidence="1 5">
        <text>L-alanine = D-alanine</text>
        <dbReference type="Rhea" id="RHEA:20249"/>
        <dbReference type="ChEBI" id="CHEBI:57416"/>
        <dbReference type="ChEBI" id="CHEBI:57972"/>
        <dbReference type="EC" id="5.1.1.1"/>
    </reaction>
</comment>
<reference evidence="9 10" key="1">
    <citation type="submission" date="2019-07" db="EMBL/GenBank/DDBJ databases">
        <title>Whole genome shotgun sequence of Cyclobacterium qasimii NBRC 106168.</title>
        <authorList>
            <person name="Hosoyama A."/>
            <person name="Uohara A."/>
            <person name="Ohji S."/>
            <person name="Ichikawa N."/>
        </authorList>
    </citation>
    <scope>NUCLEOTIDE SEQUENCE [LARGE SCALE GENOMIC DNA]</scope>
    <source>
        <strain evidence="9 10">NBRC 106168</strain>
    </source>
</reference>
<feature type="binding site" evidence="5 7">
    <location>
        <position position="591"/>
    </location>
    <ligand>
        <name>substrate</name>
    </ligand>
</feature>
<comment type="caution">
    <text evidence="9">The sequence shown here is derived from an EMBL/GenBank/DDBJ whole genome shotgun (WGS) entry which is preliminary data.</text>
</comment>
<dbReference type="InterPro" id="IPR009006">
    <property type="entry name" value="Ala_racemase/Decarboxylase_C"/>
</dbReference>
<accession>A0A512CAJ5</accession>
<dbReference type="AlphaFoldDB" id="A0A512CAJ5"/>
<dbReference type="Pfam" id="PF01168">
    <property type="entry name" value="Ala_racemase_N"/>
    <property type="match status" value="1"/>
</dbReference>
<evidence type="ECO:0000313" key="9">
    <source>
        <dbReference type="EMBL" id="GEO21232.1"/>
    </source>
</evidence>
<feature type="binding site" evidence="5 7">
    <location>
        <position position="768"/>
    </location>
    <ligand>
        <name>substrate</name>
    </ligand>
</feature>
<dbReference type="SMART" id="SM01005">
    <property type="entry name" value="Ala_racemase_C"/>
    <property type="match status" value="1"/>
</dbReference>
<dbReference type="Gene3D" id="3.90.190.20">
    <property type="entry name" value="Mur ligase, C-terminal domain"/>
    <property type="match status" value="1"/>
</dbReference>
<evidence type="ECO:0000313" key="10">
    <source>
        <dbReference type="Proteomes" id="UP000321301"/>
    </source>
</evidence>
<evidence type="ECO:0000256" key="1">
    <source>
        <dbReference type="ARBA" id="ARBA00000316"/>
    </source>
</evidence>
<dbReference type="Pfam" id="PF00842">
    <property type="entry name" value="Ala_racemase_C"/>
    <property type="match status" value="1"/>
</dbReference>